<keyword evidence="3" id="KW-1185">Reference proteome</keyword>
<feature type="region of interest" description="Disordered" evidence="1">
    <location>
        <begin position="1"/>
        <end position="29"/>
    </location>
</feature>
<evidence type="ECO:0000313" key="2">
    <source>
        <dbReference type="EMBL" id="MDF0599343.1"/>
    </source>
</evidence>
<dbReference type="Proteomes" id="UP001220964">
    <property type="component" value="Unassembled WGS sequence"/>
</dbReference>
<dbReference type="RefSeq" id="WP_275565487.1">
    <property type="nucleotide sequence ID" value="NZ_JARGYC010000002.1"/>
</dbReference>
<sequence length="61" mass="6461">MQTEMISFPNVAPHTAANDDRPAGPGGNVVSISALKRRTRMVRTLRGVFFVHGAAGQAQVA</sequence>
<evidence type="ECO:0000256" key="1">
    <source>
        <dbReference type="SAM" id="MobiDB-lite"/>
    </source>
</evidence>
<name>A0AAE3NK52_9RHOB</name>
<evidence type="ECO:0000313" key="3">
    <source>
        <dbReference type="Proteomes" id="UP001220964"/>
    </source>
</evidence>
<gene>
    <name evidence="2" type="ORF">P1J78_01230</name>
</gene>
<protein>
    <submittedName>
        <fullName evidence="2">Uncharacterized protein</fullName>
    </submittedName>
</protein>
<dbReference type="EMBL" id="JARGYC010000002">
    <property type="protein sequence ID" value="MDF0599343.1"/>
    <property type="molecule type" value="Genomic_DNA"/>
</dbReference>
<accession>A0AAE3NK52</accession>
<proteinExistence type="predicted"/>
<comment type="caution">
    <text evidence="2">The sequence shown here is derived from an EMBL/GenBank/DDBJ whole genome shotgun (WGS) entry which is preliminary data.</text>
</comment>
<reference evidence="2" key="1">
    <citation type="submission" date="2023-03" db="EMBL/GenBank/DDBJ databases">
        <title>Multiphase analysis and comparison of six strains from genera Psychromarinibacter, Lutimaribacter, and Maritimibacter, including a novel species: Psychromarinibacter sediminicola sp. nov.</title>
        <authorList>
            <person name="Wang Y.-H."/>
            <person name="Ye M.-Q."/>
            <person name="Du Z.-J."/>
        </authorList>
    </citation>
    <scope>NUCLEOTIDE SEQUENCE</scope>
    <source>
        <strain evidence="2">C21-152</strain>
    </source>
</reference>
<organism evidence="2 3">
    <name type="scientific">Psychromarinibacter sediminicola</name>
    <dbReference type="NCBI Taxonomy" id="3033385"/>
    <lineage>
        <taxon>Bacteria</taxon>
        <taxon>Pseudomonadati</taxon>
        <taxon>Pseudomonadota</taxon>
        <taxon>Alphaproteobacteria</taxon>
        <taxon>Rhodobacterales</taxon>
        <taxon>Paracoccaceae</taxon>
        <taxon>Psychromarinibacter</taxon>
    </lineage>
</organism>
<dbReference type="AlphaFoldDB" id="A0AAE3NK52"/>